<keyword evidence="1" id="KW-0472">Membrane</keyword>
<sequence length="119" mass="12608">MTALGIIVSVEALVMVGLVVWLGIETAVAQPEYLVTAVAILVLAAIAALFLVFVAIGTFRMQVWTRSATLVWQIFQVVAAIAAFQGIIGSPSIGWFLLVPAVLAVILLFTRASLAAARR</sequence>
<keyword evidence="3" id="KW-1185">Reference proteome</keyword>
<evidence type="ECO:0000313" key="2">
    <source>
        <dbReference type="EMBL" id="ARJ05958.1"/>
    </source>
</evidence>
<feature type="transmembrane region" description="Helical" evidence="1">
    <location>
        <begin position="7"/>
        <end position="24"/>
    </location>
</feature>
<feature type="transmembrane region" description="Helical" evidence="1">
    <location>
        <begin position="70"/>
        <end position="88"/>
    </location>
</feature>
<accession>A0A1X9LNV5</accession>
<dbReference type="Proteomes" id="UP000192775">
    <property type="component" value="Chromosome"/>
</dbReference>
<keyword evidence="1" id="KW-1133">Transmembrane helix</keyword>
<evidence type="ECO:0008006" key="4">
    <source>
        <dbReference type="Google" id="ProtNLM"/>
    </source>
</evidence>
<evidence type="ECO:0000256" key="1">
    <source>
        <dbReference type="SAM" id="Phobius"/>
    </source>
</evidence>
<protein>
    <recommendedName>
        <fullName evidence="4">Histidine kinase</fullName>
    </recommendedName>
</protein>
<gene>
    <name evidence="2" type="ORF">B5808_12545</name>
</gene>
<keyword evidence="1" id="KW-0812">Transmembrane</keyword>
<proteinExistence type="predicted"/>
<dbReference type="KEGG" id="cphy:B5808_12545"/>
<dbReference type="EMBL" id="CP020715">
    <property type="protein sequence ID" value="ARJ05958.1"/>
    <property type="molecule type" value="Genomic_DNA"/>
</dbReference>
<organism evidence="2 3">
    <name type="scientific">Cnuibacter physcomitrellae</name>
    <dbReference type="NCBI Taxonomy" id="1619308"/>
    <lineage>
        <taxon>Bacteria</taxon>
        <taxon>Bacillati</taxon>
        <taxon>Actinomycetota</taxon>
        <taxon>Actinomycetes</taxon>
        <taxon>Micrococcales</taxon>
        <taxon>Microbacteriaceae</taxon>
        <taxon>Cnuibacter</taxon>
    </lineage>
</organism>
<feature type="transmembrane region" description="Helical" evidence="1">
    <location>
        <begin position="94"/>
        <end position="114"/>
    </location>
</feature>
<feature type="transmembrane region" description="Helical" evidence="1">
    <location>
        <begin position="36"/>
        <end position="58"/>
    </location>
</feature>
<name>A0A1X9LNV5_9MICO</name>
<evidence type="ECO:0000313" key="3">
    <source>
        <dbReference type="Proteomes" id="UP000192775"/>
    </source>
</evidence>
<dbReference type="AlphaFoldDB" id="A0A1X9LNV5"/>
<reference evidence="2 3" key="1">
    <citation type="submission" date="2017-04" db="EMBL/GenBank/DDBJ databases">
        <authorList>
            <person name="Afonso C.L."/>
            <person name="Miller P.J."/>
            <person name="Scott M.A."/>
            <person name="Spackman E."/>
            <person name="Goraichik I."/>
            <person name="Dimitrov K.M."/>
            <person name="Suarez D.L."/>
            <person name="Swayne D.E."/>
        </authorList>
    </citation>
    <scope>NUCLEOTIDE SEQUENCE [LARGE SCALE GENOMIC DNA]</scope>
    <source>
        <strain evidence="3">XA(T)</strain>
    </source>
</reference>